<dbReference type="Pfam" id="PF09359">
    <property type="entry name" value="VTC"/>
    <property type="match status" value="1"/>
</dbReference>
<evidence type="ECO:0000259" key="1">
    <source>
        <dbReference type="Pfam" id="PF09359"/>
    </source>
</evidence>
<dbReference type="CDD" id="cd07750">
    <property type="entry name" value="PolyPPase_VTC_like"/>
    <property type="match status" value="1"/>
</dbReference>
<dbReference type="Gene3D" id="3.20.100.30">
    <property type="entry name" value="VTC, catalytic tunnel domain"/>
    <property type="match status" value="1"/>
</dbReference>
<evidence type="ECO:0000313" key="3">
    <source>
        <dbReference type="Proteomes" id="UP000199373"/>
    </source>
</evidence>
<dbReference type="Proteomes" id="UP000199373">
    <property type="component" value="Unassembled WGS sequence"/>
</dbReference>
<dbReference type="EMBL" id="FOIQ01000001">
    <property type="protein sequence ID" value="SEV90422.1"/>
    <property type="molecule type" value="Genomic_DNA"/>
</dbReference>
<dbReference type="GO" id="GO:0006799">
    <property type="term" value="P:polyphosphate biosynthetic process"/>
    <property type="evidence" value="ECO:0007669"/>
    <property type="project" value="UniProtKB-ARBA"/>
</dbReference>
<feature type="domain" description="VTC" evidence="1">
    <location>
        <begin position="37"/>
        <end position="252"/>
    </location>
</feature>
<proteinExistence type="predicted"/>
<keyword evidence="3" id="KW-1185">Reference proteome</keyword>
<accession>A0A1I0MQ83</accession>
<name>A0A1I0MQ83_9BACT</name>
<organism evidence="2 3">
    <name type="scientific">Prevotella aff. ruminicola Tc2-24</name>
    <dbReference type="NCBI Taxonomy" id="81582"/>
    <lineage>
        <taxon>Bacteria</taxon>
        <taxon>Pseudomonadati</taxon>
        <taxon>Bacteroidota</taxon>
        <taxon>Bacteroidia</taxon>
        <taxon>Bacteroidales</taxon>
        <taxon>Prevotellaceae</taxon>
        <taxon>Prevotella</taxon>
    </lineage>
</organism>
<dbReference type="InterPro" id="IPR018966">
    <property type="entry name" value="VTC_domain"/>
</dbReference>
<evidence type="ECO:0000313" key="2">
    <source>
        <dbReference type="EMBL" id="SEV90422.1"/>
    </source>
</evidence>
<dbReference type="AlphaFoldDB" id="A0A1I0MQ83"/>
<reference evidence="2 3" key="1">
    <citation type="submission" date="2016-10" db="EMBL/GenBank/DDBJ databases">
        <authorList>
            <person name="de Groot N.N."/>
        </authorList>
    </citation>
    <scope>NUCLEOTIDE SEQUENCE [LARGE SCALE GENOMIC DNA]</scope>
    <source>
        <strain evidence="2 3">TC2-24</strain>
    </source>
</reference>
<protein>
    <submittedName>
        <fullName evidence="2">VTC domain-containing protein</fullName>
    </submittedName>
</protein>
<sequence>MVVTTVLWNWFFNDMTDILSRYESITLDEMKSIRLMNRIDTKFVTTVPTLCRLLEIARDDYFVQETGGLRISPYYTLYFDTDDYVMYNRHEAGHLERQKIRIRSYVDAGLSFLEVKTKNNHRRTKKKRMAIDGFDALHPDHNLRFERQDKKFEAYDDFIRSYLRYDPTTLSGKMENRFDRITLVNKAKTERLTIDTNLRFHHIITDKYRYMDDIVVIELKRDGLQPSPILGMLCQLRIHPHGFSKYCIGSAFTNDNLRRNRIKPRLRSVEKILGIERTW</sequence>
<gene>
    <name evidence="2" type="ORF">SAMN04487850_0856</name>
</gene>
<dbReference type="InterPro" id="IPR042267">
    <property type="entry name" value="VTC_sf"/>
</dbReference>